<accession>A0A150S677</accession>
<protein>
    <submittedName>
        <fullName evidence="1">Uncharacterized protein</fullName>
    </submittedName>
</protein>
<dbReference type="EMBL" id="JEMC01003793">
    <property type="protein sequence ID" value="KYF78511.1"/>
    <property type="molecule type" value="Genomic_DNA"/>
</dbReference>
<name>A0A150S677_SORCE</name>
<dbReference type="Proteomes" id="UP000075515">
    <property type="component" value="Unassembled WGS sequence"/>
</dbReference>
<gene>
    <name evidence="1" type="ORF">BE18_53345</name>
</gene>
<organism evidence="1 2">
    <name type="scientific">Sorangium cellulosum</name>
    <name type="common">Polyangium cellulosum</name>
    <dbReference type="NCBI Taxonomy" id="56"/>
    <lineage>
        <taxon>Bacteria</taxon>
        <taxon>Pseudomonadati</taxon>
        <taxon>Myxococcota</taxon>
        <taxon>Polyangia</taxon>
        <taxon>Polyangiales</taxon>
        <taxon>Polyangiaceae</taxon>
        <taxon>Sorangium</taxon>
    </lineage>
</organism>
<evidence type="ECO:0000313" key="1">
    <source>
        <dbReference type="EMBL" id="KYF78511.1"/>
    </source>
</evidence>
<proteinExistence type="predicted"/>
<evidence type="ECO:0000313" key="2">
    <source>
        <dbReference type="Proteomes" id="UP000075515"/>
    </source>
</evidence>
<dbReference type="AlphaFoldDB" id="A0A150S677"/>
<reference evidence="1 2" key="1">
    <citation type="submission" date="2014-02" db="EMBL/GenBank/DDBJ databases">
        <title>The small core and large imbalanced accessory genome model reveals a collaborative survival strategy of Sorangium cellulosum strains in nature.</title>
        <authorList>
            <person name="Han K."/>
            <person name="Peng R."/>
            <person name="Blom J."/>
            <person name="Li Y.-Z."/>
        </authorList>
    </citation>
    <scope>NUCLEOTIDE SEQUENCE [LARGE SCALE GENOMIC DNA]</scope>
    <source>
        <strain evidence="1 2">So0149</strain>
    </source>
</reference>
<sequence length="340" mass="36605">MGAALLALGAGAALLGASCDLSFRCRGPGCPEPSTGTCPWHCAETVWDGTSSSVEGFSNADVFAVWVGSPREAPDCESSNYFHARDYYQEPKSIDRCPRCIAEPRTEELYESVALRTGGHCGDDTYADAPVVGAFVVPAGWDGSCVSQRSDVFPAPENVDFAMASGESAAWDCRASLSLEDVDALWGKVVRTCRRFWHLDQDCEDIDALCIPEMAPGFRECLEYRGDDELQACPRSHPELVQAHIDVSGCTRCETNGISASAERKWMITFYADEQCTQPMPSIDTWGDGRCIDLPPGASPRSVSATLTVESLAECVSRGGEQEGELGPGDLVSFCCRPPA</sequence>
<comment type="caution">
    <text evidence="1">The sequence shown here is derived from an EMBL/GenBank/DDBJ whole genome shotgun (WGS) entry which is preliminary data.</text>
</comment>